<dbReference type="GeneID" id="92006446"/>
<dbReference type="PRINTS" id="PR00081">
    <property type="entry name" value="GDHRDH"/>
</dbReference>
<evidence type="ECO:0000256" key="1">
    <source>
        <dbReference type="ARBA" id="ARBA00006484"/>
    </source>
</evidence>
<protein>
    <submittedName>
        <fullName evidence="4">Putative short chain oxidoreductase</fullName>
    </submittedName>
</protein>
<dbReference type="PANTHER" id="PTHR43544">
    <property type="entry name" value="SHORT-CHAIN DEHYDROGENASE/REDUCTASE"/>
    <property type="match status" value="1"/>
</dbReference>
<dbReference type="InterPro" id="IPR036291">
    <property type="entry name" value="NAD(P)-bd_dom_sf"/>
</dbReference>
<dbReference type="PANTHER" id="PTHR43544:SF36">
    <property type="entry name" value="CHAIN OXIDOREDUCTASE (CSGA), PUTATIVE (AFU_ORTHOLOGUE AFUA_4G00910)-RELATED"/>
    <property type="match status" value="1"/>
</dbReference>
<dbReference type="GO" id="GO:0005737">
    <property type="term" value="C:cytoplasm"/>
    <property type="evidence" value="ECO:0007669"/>
    <property type="project" value="TreeGrafter"/>
</dbReference>
<sequence>MASYLITGSSRGLGLAIAGLIASKPSSEVSKVFASARSETDGIKKLVSESNGRVEFVQLDVTSEESAKKAASTVEQSLGGKGLDVIINNAGVMNYTPNGIETMTDLDETFKINVTSVHYVTSAFLPLLKKGNLKKVVNISTTLGSIGKAPTYALFPVPAYKVSKAALNMLTVQYSQSFASEGFTFVAVSPGWVQTDLGGSTADLTIEQGSKAVTDIVFRVGKEETGKFFNIHVPGWEHAEGINQYDGANPPW</sequence>
<evidence type="ECO:0000313" key="3">
    <source>
        <dbReference type="EMBL" id="KAL0263381.1"/>
    </source>
</evidence>
<evidence type="ECO:0000313" key="5">
    <source>
        <dbReference type="Proteomes" id="UP000034182"/>
    </source>
</evidence>
<dbReference type="RefSeq" id="XP_066636410.1">
    <property type="nucleotide sequence ID" value="XM_066773843.1"/>
</dbReference>
<dbReference type="GO" id="GO:0016491">
    <property type="term" value="F:oxidoreductase activity"/>
    <property type="evidence" value="ECO:0007669"/>
    <property type="project" value="TreeGrafter"/>
</dbReference>
<dbReference type="Proteomes" id="UP001430584">
    <property type="component" value="Unassembled WGS sequence"/>
</dbReference>
<accession>A0A0G2FRC5</accession>
<comment type="caution">
    <text evidence="4">The sequence shown here is derived from an EMBL/GenBank/DDBJ whole genome shotgun (WGS) entry which is preliminary data.</text>
</comment>
<organism evidence="4 5">
    <name type="scientific">Diplodia seriata</name>
    <dbReference type="NCBI Taxonomy" id="420778"/>
    <lineage>
        <taxon>Eukaryota</taxon>
        <taxon>Fungi</taxon>
        <taxon>Dikarya</taxon>
        <taxon>Ascomycota</taxon>
        <taxon>Pezizomycotina</taxon>
        <taxon>Dothideomycetes</taxon>
        <taxon>Dothideomycetes incertae sedis</taxon>
        <taxon>Botryosphaeriales</taxon>
        <taxon>Botryosphaeriaceae</taxon>
        <taxon>Diplodia</taxon>
    </lineage>
</organism>
<evidence type="ECO:0000313" key="6">
    <source>
        <dbReference type="Proteomes" id="UP001430584"/>
    </source>
</evidence>
<reference evidence="3 6" key="3">
    <citation type="submission" date="2024-02" db="EMBL/GenBank/DDBJ databases">
        <title>De novo assembly and annotation of 12 fungi associated with fruit tree decline syndrome in Ontario, Canada.</title>
        <authorList>
            <person name="Sulman M."/>
            <person name="Ellouze W."/>
            <person name="Ilyukhin E."/>
        </authorList>
    </citation>
    <scope>NUCLEOTIDE SEQUENCE [LARGE SCALE GENOMIC DNA]</scope>
    <source>
        <strain evidence="3 6">FDS-637</strain>
    </source>
</reference>
<dbReference type="Pfam" id="PF00106">
    <property type="entry name" value="adh_short"/>
    <property type="match status" value="1"/>
</dbReference>
<dbReference type="Gene3D" id="3.40.50.720">
    <property type="entry name" value="NAD(P)-binding Rossmann-like Domain"/>
    <property type="match status" value="1"/>
</dbReference>
<dbReference type="InterPro" id="IPR051468">
    <property type="entry name" value="Fungal_SecMetab_SDRs"/>
</dbReference>
<evidence type="ECO:0000256" key="2">
    <source>
        <dbReference type="RuleBase" id="RU000363"/>
    </source>
</evidence>
<dbReference type="EMBL" id="JAJVCZ030000002">
    <property type="protein sequence ID" value="KAL0263381.1"/>
    <property type="molecule type" value="Genomic_DNA"/>
</dbReference>
<comment type="similarity">
    <text evidence="1 2">Belongs to the short-chain dehydrogenases/reductases (SDR) family.</text>
</comment>
<dbReference type="AlphaFoldDB" id="A0A0G2FRC5"/>
<proteinExistence type="inferred from homology"/>
<keyword evidence="6" id="KW-1185">Reference proteome</keyword>
<dbReference type="CDD" id="cd05325">
    <property type="entry name" value="carb_red_sniffer_like_SDR_c"/>
    <property type="match status" value="1"/>
</dbReference>
<reference evidence="4 5" key="1">
    <citation type="submission" date="2015-03" db="EMBL/GenBank/DDBJ databases">
        <authorList>
            <person name="Morales-Cruz A."/>
            <person name="Amrine K.C."/>
            <person name="Cantu D."/>
        </authorList>
    </citation>
    <scope>NUCLEOTIDE SEQUENCE [LARGE SCALE GENOMIC DNA]</scope>
    <source>
        <strain evidence="4">DS831</strain>
    </source>
</reference>
<dbReference type="Proteomes" id="UP000034182">
    <property type="component" value="Unassembled WGS sequence"/>
</dbReference>
<dbReference type="EMBL" id="LAQI01000228">
    <property type="protein sequence ID" value="KKY14473.1"/>
    <property type="molecule type" value="Genomic_DNA"/>
</dbReference>
<dbReference type="SUPFAM" id="SSF51735">
    <property type="entry name" value="NAD(P)-binding Rossmann-fold domains"/>
    <property type="match status" value="1"/>
</dbReference>
<reference evidence="4 5" key="2">
    <citation type="submission" date="2015-05" db="EMBL/GenBank/DDBJ databases">
        <title>Distinctive expansion of gene families associated with plant cell wall degradation and secondary metabolism in the genomes of grapevine trunk pathogens.</title>
        <authorList>
            <person name="Lawrence D.P."/>
            <person name="Travadon R."/>
            <person name="Rolshausen P.E."/>
            <person name="Baumgartner K."/>
        </authorList>
    </citation>
    <scope>NUCLEOTIDE SEQUENCE [LARGE SCALE GENOMIC DNA]</scope>
    <source>
        <strain evidence="4">DS831</strain>
    </source>
</reference>
<name>A0A0G2FRC5_9PEZI</name>
<dbReference type="InterPro" id="IPR002347">
    <property type="entry name" value="SDR_fam"/>
</dbReference>
<dbReference type="PRINTS" id="PR00080">
    <property type="entry name" value="SDRFAMILY"/>
</dbReference>
<gene>
    <name evidence="3" type="ORF">SLS55_002361</name>
    <name evidence="4" type="ORF">UCDDS831_g08133</name>
</gene>
<evidence type="ECO:0000313" key="4">
    <source>
        <dbReference type="EMBL" id="KKY14473.1"/>
    </source>
</evidence>